<reference evidence="2" key="1">
    <citation type="submission" date="2016-05" db="EMBL/GenBank/DDBJ databases">
        <title>WGS assembly of Xenopus laevis.</title>
        <authorList>
            <person name="Session A."/>
            <person name="Uno Y."/>
            <person name="Kwon T."/>
            <person name="Chapman J."/>
            <person name="Toyoda A."/>
            <person name="Takahashi S."/>
            <person name="Fukui A."/>
            <person name="Hikosaka A."/>
            <person name="Putnam N."/>
            <person name="Stites J."/>
            <person name="Van Heeringen S."/>
            <person name="Quigley I."/>
            <person name="Heinz S."/>
            <person name="Hellsten U."/>
            <person name="Lyons J."/>
            <person name="Suzuki A."/>
            <person name="Kondo M."/>
            <person name="Ogino H."/>
            <person name="Ochi H."/>
            <person name="Bogdanovic O."/>
            <person name="Lister R."/>
            <person name="Georgiou G."/>
            <person name="Paranjpe S."/>
            <person name="Van Kruijsbergen I."/>
            <person name="Mozaffari S."/>
            <person name="Shu S."/>
            <person name="Schmutz J."/>
            <person name="Jenkins J."/>
            <person name="Grimwood J."/>
            <person name="Carlson J."/>
            <person name="Mitros T."/>
            <person name="Simakov O."/>
            <person name="Heald R."/>
            <person name="Miller K."/>
            <person name="Haudenschild C."/>
            <person name="Kuroki Y."/>
            <person name="Tanaka T."/>
            <person name="Michiue T."/>
            <person name="Watanabe M."/>
            <person name="Kinoshita T."/>
            <person name="Ohta Y."/>
            <person name="Mawaribuchi S."/>
            <person name="Suzuki Y."/>
            <person name="Haramoto Y."/>
            <person name="Yamamoto T."/>
            <person name="Takagi C."/>
            <person name="Kitzman J."/>
            <person name="Shendure J."/>
            <person name="Nakayama T."/>
            <person name="Izutsu Y."/>
            <person name="Robert J."/>
            <person name="Dichmann D."/>
            <person name="Flajnik M."/>
            <person name="Houston D."/>
            <person name="Marcotte E."/>
            <person name="Wallingford J."/>
            <person name="Ito Y."/>
            <person name="Asashima M."/>
            <person name="Ueno N."/>
            <person name="Matsuda Y."/>
            <person name="Jan Veenstra G."/>
            <person name="Fujiyama A."/>
            <person name="Harland R."/>
            <person name="Taira M."/>
            <person name="Rokhsar D.S."/>
        </authorList>
    </citation>
    <scope>NUCLEOTIDE SEQUENCE</scope>
    <source>
        <strain evidence="2">J</strain>
        <tissue evidence="2">Blood</tissue>
    </source>
</reference>
<dbReference type="EMBL" id="KV467256">
    <property type="protein sequence ID" value="OCT56681.1"/>
    <property type="molecule type" value="Genomic_DNA"/>
</dbReference>
<keyword evidence="1" id="KW-0812">Transmembrane</keyword>
<evidence type="ECO:0000256" key="1">
    <source>
        <dbReference type="SAM" id="Phobius"/>
    </source>
</evidence>
<accession>A0A974BR90</accession>
<protein>
    <submittedName>
        <fullName evidence="2">Uncharacterized protein</fullName>
    </submittedName>
</protein>
<sequence length="67" mass="7692">MRLINASPFSTDPSYFTHNSVLIALPPSLQSHKHTNHTQLSFAAMHSLYIFIMCFNMGFYINNIFIV</sequence>
<evidence type="ECO:0000313" key="2">
    <source>
        <dbReference type="EMBL" id="OCT56681.1"/>
    </source>
</evidence>
<feature type="transmembrane region" description="Helical" evidence="1">
    <location>
        <begin position="40"/>
        <end position="61"/>
    </location>
</feature>
<gene>
    <name evidence="2" type="ORF">XELAEV_18004548mg</name>
</gene>
<organism evidence="2">
    <name type="scientific">Xenopus laevis</name>
    <name type="common">African clawed frog</name>
    <dbReference type="NCBI Taxonomy" id="8355"/>
    <lineage>
        <taxon>Eukaryota</taxon>
        <taxon>Metazoa</taxon>
        <taxon>Chordata</taxon>
        <taxon>Craniata</taxon>
        <taxon>Vertebrata</taxon>
        <taxon>Euteleostomi</taxon>
        <taxon>Amphibia</taxon>
        <taxon>Batrachia</taxon>
        <taxon>Anura</taxon>
        <taxon>Pipoidea</taxon>
        <taxon>Pipidae</taxon>
        <taxon>Xenopodinae</taxon>
        <taxon>Xenopus</taxon>
        <taxon>Xenopus</taxon>
    </lineage>
</organism>
<name>A0A974BR90_XENLA</name>
<dbReference type="Proteomes" id="UP000694892">
    <property type="component" value="Unassembled WGS sequence"/>
</dbReference>
<dbReference type="AlphaFoldDB" id="A0A974BR90"/>
<proteinExistence type="predicted"/>
<keyword evidence="1" id="KW-0472">Membrane</keyword>
<keyword evidence="1" id="KW-1133">Transmembrane helix</keyword>